<dbReference type="GO" id="GO:0005634">
    <property type="term" value="C:nucleus"/>
    <property type="evidence" value="ECO:0007669"/>
    <property type="project" value="TreeGrafter"/>
</dbReference>
<evidence type="ECO:0000256" key="4">
    <source>
        <dbReference type="ARBA" id="ARBA00022777"/>
    </source>
</evidence>
<protein>
    <recommendedName>
        <fullName evidence="6">Protein kinase domain-containing protein</fullName>
    </recommendedName>
</protein>
<feature type="domain" description="Protein kinase" evidence="6">
    <location>
        <begin position="1"/>
        <end position="169"/>
    </location>
</feature>
<keyword evidence="1" id="KW-0723">Serine/threonine-protein kinase</keyword>
<dbReference type="OrthoDB" id="4062651at2759"/>
<dbReference type="Proteomes" id="UP000807716">
    <property type="component" value="Unassembled WGS sequence"/>
</dbReference>
<keyword evidence="8" id="KW-1185">Reference proteome</keyword>
<evidence type="ECO:0000256" key="2">
    <source>
        <dbReference type="ARBA" id="ARBA00022679"/>
    </source>
</evidence>
<gene>
    <name evidence="7" type="ORF">DFQ27_000351</name>
</gene>
<evidence type="ECO:0000259" key="6">
    <source>
        <dbReference type="PROSITE" id="PS50011"/>
    </source>
</evidence>
<dbReference type="CDD" id="cd00180">
    <property type="entry name" value="PKc"/>
    <property type="match status" value="1"/>
</dbReference>
<dbReference type="GO" id="GO:0004674">
    <property type="term" value="F:protein serine/threonine kinase activity"/>
    <property type="evidence" value="ECO:0007669"/>
    <property type="project" value="UniProtKB-KW"/>
</dbReference>
<keyword evidence="3" id="KW-0547">Nucleotide-binding</keyword>
<dbReference type="SUPFAM" id="SSF56112">
    <property type="entry name" value="Protein kinase-like (PK-like)"/>
    <property type="match status" value="1"/>
</dbReference>
<keyword evidence="2" id="KW-0808">Transferase</keyword>
<dbReference type="AlphaFoldDB" id="A0A9P6PP40"/>
<evidence type="ECO:0000313" key="8">
    <source>
        <dbReference type="Proteomes" id="UP000807716"/>
    </source>
</evidence>
<dbReference type="PANTHER" id="PTHR24345">
    <property type="entry name" value="SERINE/THREONINE-PROTEIN KINASE PLK"/>
    <property type="match status" value="1"/>
</dbReference>
<dbReference type="InterPro" id="IPR000719">
    <property type="entry name" value="Prot_kinase_dom"/>
</dbReference>
<dbReference type="PROSITE" id="PS00108">
    <property type="entry name" value="PROTEIN_KINASE_ST"/>
    <property type="match status" value="1"/>
</dbReference>
<comment type="caution">
    <text evidence="7">The sequence shown here is derived from an EMBL/GenBank/DDBJ whole genome shotgun (WGS) entry which is preliminary data.</text>
</comment>
<name>A0A9P6PP40_9FUNG</name>
<accession>A0A9P6PP40</accession>
<feature type="non-terminal residue" evidence="7">
    <location>
        <position position="1"/>
    </location>
</feature>
<reference evidence="7" key="1">
    <citation type="journal article" date="2020" name="Fungal Divers.">
        <title>Resolving the Mortierellaceae phylogeny through synthesis of multi-gene phylogenetics and phylogenomics.</title>
        <authorList>
            <person name="Vandepol N."/>
            <person name="Liber J."/>
            <person name="Desiro A."/>
            <person name="Na H."/>
            <person name="Kennedy M."/>
            <person name="Barry K."/>
            <person name="Grigoriev I.V."/>
            <person name="Miller A.N."/>
            <person name="O'Donnell K."/>
            <person name="Stajich J.E."/>
            <person name="Bonito G."/>
        </authorList>
    </citation>
    <scope>NUCLEOTIDE SEQUENCE</scope>
    <source>
        <strain evidence="7">BC1065</strain>
    </source>
</reference>
<proteinExistence type="predicted"/>
<sequence>CSVKGPMATVYLVREVERKIADKAAKVVKLQYDTTLALLRREARIHTFLRGSHAGECHPNIVRLDSVQEEPGIVTLIMEHCAGGDLEDHGFRLGPSVLSDAAVAKILLPVAKGLSHLHEVGIAHRDLKLENVLLDAQGTTKIRDFGLATEEALCPRSCRHSVHNASRGL</sequence>
<dbReference type="InterPro" id="IPR008271">
    <property type="entry name" value="Ser/Thr_kinase_AS"/>
</dbReference>
<dbReference type="GO" id="GO:0005524">
    <property type="term" value="F:ATP binding"/>
    <property type="evidence" value="ECO:0007669"/>
    <property type="project" value="UniProtKB-KW"/>
</dbReference>
<evidence type="ECO:0000256" key="3">
    <source>
        <dbReference type="ARBA" id="ARBA00022741"/>
    </source>
</evidence>
<evidence type="ECO:0000256" key="5">
    <source>
        <dbReference type="ARBA" id="ARBA00022840"/>
    </source>
</evidence>
<keyword evidence="5" id="KW-0067">ATP-binding</keyword>
<evidence type="ECO:0000256" key="1">
    <source>
        <dbReference type="ARBA" id="ARBA00022527"/>
    </source>
</evidence>
<dbReference type="InterPro" id="IPR011009">
    <property type="entry name" value="Kinase-like_dom_sf"/>
</dbReference>
<dbReference type="Pfam" id="PF00069">
    <property type="entry name" value="Pkinase"/>
    <property type="match status" value="1"/>
</dbReference>
<dbReference type="SMART" id="SM00220">
    <property type="entry name" value="S_TKc"/>
    <property type="match status" value="1"/>
</dbReference>
<evidence type="ECO:0000313" key="7">
    <source>
        <dbReference type="EMBL" id="KAG0249125.1"/>
    </source>
</evidence>
<keyword evidence="4" id="KW-0418">Kinase</keyword>
<organism evidence="7 8">
    <name type="scientific">Actinomortierella ambigua</name>
    <dbReference type="NCBI Taxonomy" id="1343610"/>
    <lineage>
        <taxon>Eukaryota</taxon>
        <taxon>Fungi</taxon>
        <taxon>Fungi incertae sedis</taxon>
        <taxon>Mucoromycota</taxon>
        <taxon>Mortierellomycotina</taxon>
        <taxon>Mortierellomycetes</taxon>
        <taxon>Mortierellales</taxon>
        <taxon>Mortierellaceae</taxon>
        <taxon>Actinomortierella</taxon>
    </lineage>
</organism>
<dbReference type="Gene3D" id="1.10.510.10">
    <property type="entry name" value="Transferase(Phosphotransferase) domain 1"/>
    <property type="match status" value="1"/>
</dbReference>
<dbReference type="EMBL" id="JAAAJB010001071">
    <property type="protein sequence ID" value="KAG0249125.1"/>
    <property type="molecule type" value="Genomic_DNA"/>
</dbReference>
<dbReference type="PROSITE" id="PS50011">
    <property type="entry name" value="PROTEIN_KINASE_DOM"/>
    <property type="match status" value="1"/>
</dbReference>
<dbReference type="PANTHER" id="PTHR24345:SF91">
    <property type="entry name" value="SERINE_THREONINE-PROTEIN KINASE PLK4"/>
    <property type="match status" value="1"/>
</dbReference>